<sequence length="116" mass="13757">MTIDPYKRGLLYRKAHGNSLRERYKEKLRFMLGVDPEERYFLSLAETDDVINSYKNWKNIFGRCRIYVLDECLKHFLSKAVGGDYYLLMDEGWRYCGAYSKVTMKISLSFVSVNTR</sequence>
<name>A0A7C1WTL2_9PSED</name>
<proteinExistence type="predicted"/>
<reference evidence="1" key="1">
    <citation type="journal article" date="2020" name="mSystems">
        <title>Genome- and Community-Level Interaction Insights into Carbon Utilization and Element Cycling Functions of Hydrothermarchaeota in Hydrothermal Sediment.</title>
        <authorList>
            <person name="Zhou Z."/>
            <person name="Liu Y."/>
            <person name="Xu W."/>
            <person name="Pan J."/>
            <person name="Luo Z.H."/>
            <person name="Li M."/>
        </authorList>
    </citation>
    <scope>NUCLEOTIDE SEQUENCE [LARGE SCALE GENOMIC DNA]</scope>
    <source>
        <strain evidence="1">SpSt-200</strain>
    </source>
</reference>
<accession>A0A7C1WTL2</accession>
<evidence type="ECO:0000313" key="1">
    <source>
        <dbReference type="EMBL" id="HEF27469.1"/>
    </source>
</evidence>
<gene>
    <name evidence="1" type="ORF">ENP23_17080</name>
</gene>
<comment type="caution">
    <text evidence="1">The sequence shown here is derived from an EMBL/GenBank/DDBJ whole genome shotgun (WGS) entry which is preliminary data.</text>
</comment>
<dbReference type="EMBL" id="DSIN01000030">
    <property type="protein sequence ID" value="HEF27469.1"/>
    <property type="molecule type" value="Genomic_DNA"/>
</dbReference>
<organism evidence="1">
    <name type="scientific">Pseudomonas graminis</name>
    <dbReference type="NCBI Taxonomy" id="158627"/>
    <lineage>
        <taxon>Bacteria</taxon>
        <taxon>Pseudomonadati</taxon>
        <taxon>Pseudomonadota</taxon>
        <taxon>Gammaproteobacteria</taxon>
        <taxon>Pseudomonadales</taxon>
        <taxon>Pseudomonadaceae</taxon>
        <taxon>Pseudomonas</taxon>
    </lineage>
</organism>
<protein>
    <submittedName>
        <fullName evidence="1">Uncharacterized protein</fullName>
    </submittedName>
</protein>
<dbReference type="AlphaFoldDB" id="A0A7C1WTL2"/>